<gene>
    <name evidence="1" type="ORF">MET9862_02453</name>
</gene>
<name>A0A509EE56_9HYPH</name>
<protein>
    <submittedName>
        <fullName evidence="1">Uncharacterized protein</fullName>
    </submittedName>
</protein>
<dbReference type="AlphaFoldDB" id="A0A509EE56"/>
<dbReference type="Pfam" id="PF24175">
    <property type="entry name" value="SU10_adaptor"/>
    <property type="match status" value="1"/>
</dbReference>
<reference evidence="1 2" key="1">
    <citation type="submission" date="2019-06" db="EMBL/GenBank/DDBJ databases">
        <authorList>
            <person name="Rodrigo-Torres L."/>
            <person name="Arahal R. D."/>
            <person name="Lucena T."/>
        </authorList>
    </citation>
    <scope>NUCLEOTIDE SEQUENCE [LARGE SCALE GENOMIC DNA]</scope>
    <source>
        <strain evidence="1 2">SB0023/3</strain>
    </source>
</reference>
<evidence type="ECO:0000313" key="2">
    <source>
        <dbReference type="Proteomes" id="UP000410984"/>
    </source>
</evidence>
<keyword evidence="2" id="KW-1185">Reference proteome</keyword>
<dbReference type="OrthoDB" id="8228227at2"/>
<dbReference type="Proteomes" id="UP000410984">
    <property type="component" value="Unassembled WGS sequence"/>
</dbReference>
<dbReference type="EMBL" id="CABFPH010000029">
    <property type="protein sequence ID" value="VUD71864.1"/>
    <property type="molecule type" value="Genomic_DNA"/>
</dbReference>
<accession>A0A509EE56</accession>
<organism evidence="1 2">
    <name type="scientific">Methylobacterium symbioticum</name>
    <dbReference type="NCBI Taxonomy" id="2584084"/>
    <lineage>
        <taxon>Bacteria</taxon>
        <taxon>Pseudomonadati</taxon>
        <taxon>Pseudomonadota</taxon>
        <taxon>Alphaproteobacteria</taxon>
        <taxon>Hyphomicrobiales</taxon>
        <taxon>Methylobacteriaceae</taxon>
        <taxon>Methylobacterium</taxon>
    </lineage>
</organism>
<dbReference type="RefSeq" id="WP_142583231.1">
    <property type="nucleotide sequence ID" value="NZ_CABFPH010000029.1"/>
</dbReference>
<evidence type="ECO:0000313" key="1">
    <source>
        <dbReference type="EMBL" id="VUD71864.1"/>
    </source>
</evidence>
<sequence length="212" mass="23477">MPDSLGRPTLAELHAEIADDIERADLAPQIATAVERAIRYFQPERFFFNEGFVTFRTTPGMDVYAAGDAAAIPDLMAIDSAVVVENDQTWTLRRVDEAWIERADDQASAAYPCAFSYFARSVRLWPVPSGEWTVRLMVHQRLPVPPLEQGNAWTDEASSLIAARAKRHLALNVLRDPAMAQAQAVIMADELEALRGRSNVIASTGQVAAYYL</sequence>
<proteinExistence type="predicted"/>
<dbReference type="InterPro" id="IPR056209">
    <property type="entry name" value="SU10_adaptor"/>
</dbReference>